<sequence>MSERIIHKYFNRKPSEWNILSFLEECELEQFDSKIDCYIKSLECISDLQTGCRNERAKILLENYGEGNKHDYHLARAWNRGRLHKPDHSYQSTIVNYGTINSIGPIETMVGGTFITGSSGKNVEEFVSSRWLDPELKLQIISSYLFVDRLDVLTLIFVICDILQKYVQMIPQRTILSYGYSK</sequence>
<proteinExistence type="predicted"/>
<evidence type="ECO:0000313" key="1">
    <source>
        <dbReference type="EMBL" id="RIB30786.1"/>
    </source>
</evidence>
<evidence type="ECO:0000313" key="2">
    <source>
        <dbReference type="Proteomes" id="UP000266673"/>
    </source>
</evidence>
<accession>A0A397WE10</accession>
<name>A0A397WE10_9GLOM</name>
<dbReference type="AlphaFoldDB" id="A0A397WE10"/>
<organism evidence="1 2">
    <name type="scientific">Gigaspora rosea</name>
    <dbReference type="NCBI Taxonomy" id="44941"/>
    <lineage>
        <taxon>Eukaryota</taxon>
        <taxon>Fungi</taxon>
        <taxon>Fungi incertae sedis</taxon>
        <taxon>Mucoromycota</taxon>
        <taxon>Glomeromycotina</taxon>
        <taxon>Glomeromycetes</taxon>
        <taxon>Diversisporales</taxon>
        <taxon>Gigasporaceae</taxon>
        <taxon>Gigaspora</taxon>
    </lineage>
</organism>
<comment type="caution">
    <text evidence="1">The sequence shown here is derived from an EMBL/GenBank/DDBJ whole genome shotgun (WGS) entry which is preliminary data.</text>
</comment>
<dbReference type="Proteomes" id="UP000266673">
    <property type="component" value="Unassembled WGS sequence"/>
</dbReference>
<protein>
    <submittedName>
        <fullName evidence="1">Uncharacterized protein</fullName>
    </submittedName>
</protein>
<dbReference type="EMBL" id="QKWP01000005">
    <property type="protein sequence ID" value="RIB30786.1"/>
    <property type="molecule type" value="Genomic_DNA"/>
</dbReference>
<reference evidence="1 2" key="1">
    <citation type="submission" date="2018-06" db="EMBL/GenBank/DDBJ databases">
        <title>Comparative genomics reveals the genomic features of Rhizophagus irregularis, R. cerebriforme, R. diaphanum and Gigaspora rosea, and their symbiotic lifestyle signature.</title>
        <authorList>
            <person name="Morin E."/>
            <person name="San Clemente H."/>
            <person name="Chen E.C.H."/>
            <person name="De La Providencia I."/>
            <person name="Hainaut M."/>
            <person name="Kuo A."/>
            <person name="Kohler A."/>
            <person name="Murat C."/>
            <person name="Tang N."/>
            <person name="Roy S."/>
            <person name="Loubradou J."/>
            <person name="Henrissat B."/>
            <person name="Grigoriev I.V."/>
            <person name="Corradi N."/>
            <person name="Roux C."/>
            <person name="Martin F.M."/>
        </authorList>
    </citation>
    <scope>NUCLEOTIDE SEQUENCE [LARGE SCALE GENOMIC DNA]</scope>
    <source>
        <strain evidence="1 2">DAOM 194757</strain>
    </source>
</reference>
<keyword evidence="2" id="KW-1185">Reference proteome</keyword>
<dbReference type="OrthoDB" id="2423204at2759"/>
<gene>
    <name evidence="1" type="ORF">C2G38_2308390</name>
</gene>